<reference evidence="2" key="1">
    <citation type="submission" date="2022-11" db="UniProtKB">
        <authorList>
            <consortium name="WormBaseParasite"/>
        </authorList>
    </citation>
    <scope>IDENTIFICATION</scope>
</reference>
<dbReference type="AlphaFoldDB" id="A0A915JKA4"/>
<proteinExistence type="predicted"/>
<organism evidence="1 2">
    <name type="scientific">Romanomermis culicivorax</name>
    <name type="common">Nematode worm</name>
    <dbReference type="NCBI Taxonomy" id="13658"/>
    <lineage>
        <taxon>Eukaryota</taxon>
        <taxon>Metazoa</taxon>
        <taxon>Ecdysozoa</taxon>
        <taxon>Nematoda</taxon>
        <taxon>Enoplea</taxon>
        <taxon>Dorylaimia</taxon>
        <taxon>Mermithida</taxon>
        <taxon>Mermithoidea</taxon>
        <taxon>Mermithidae</taxon>
        <taxon>Romanomermis</taxon>
    </lineage>
</organism>
<dbReference type="WBParaSite" id="nRc.2.0.1.t26619-RA">
    <property type="protein sequence ID" value="nRc.2.0.1.t26619-RA"/>
    <property type="gene ID" value="nRc.2.0.1.g26619"/>
</dbReference>
<keyword evidence="1" id="KW-1185">Reference proteome</keyword>
<dbReference type="Proteomes" id="UP000887565">
    <property type="component" value="Unplaced"/>
</dbReference>
<evidence type="ECO:0000313" key="2">
    <source>
        <dbReference type="WBParaSite" id="nRc.2.0.1.t26619-RA"/>
    </source>
</evidence>
<sequence>MFDGVVVVLLYKLPDLASCINFLALSCKDLRRFSSSSLFNDESGRFSYCSKSFKARLVADVAVNRITGDLSLADHRSIFTFFGDQIFVATIERHCLLALDDGDVNKSLNNETSLWSPRFCCSADEVCCCCRKSSIVDDSLAVATAEFCTDI</sequence>
<name>A0A915JKA4_ROMCU</name>
<accession>A0A915JKA4</accession>
<protein>
    <submittedName>
        <fullName evidence="2">Uncharacterized protein</fullName>
    </submittedName>
</protein>
<evidence type="ECO:0000313" key="1">
    <source>
        <dbReference type="Proteomes" id="UP000887565"/>
    </source>
</evidence>